<proteinExistence type="predicted"/>
<dbReference type="OrthoDB" id="5295627at2759"/>
<name>A0A0D2ILH6_9EURO</name>
<evidence type="ECO:0000313" key="2">
    <source>
        <dbReference type="Proteomes" id="UP000053617"/>
    </source>
</evidence>
<accession>A0A0D2ILH6</accession>
<dbReference type="VEuPathDB" id="FungiDB:Z518_04550"/>
<dbReference type="STRING" id="1442369.A0A0D2ILH6"/>
<protein>
    <submittedName>
        <fullName evidence="1">Uncharacterized protein</fullName>
    </submittedName>
</protein>
<dbReference type="AlphaFoldDB" id="A0A0D2ILH6"/>
<dbReference type="EMBL" id="KN847477">
    <property type="protein sequence ID" value="KIX06574.1"/>
    <property type="molecule type" value="Genomic_DNA"/>
</dbReference>
<dbReference type="Proteomes" id="UP000053617">
    <property type="component" value="Unassembled WGS sequence"/>
</dbReference>
<dbReference type="RefSeq" id="XP_013273710.1">
    <property type="nucleotide sequence ID" value="XM_013418256.1"/>
</dbReference>
<reference evidence="1 2" key="1">
    <citation type="submission" date="2015-01" db="EMBL/GenBank/DDBJ databases">
        <title>The Genome Sequence of Rhinocladiella mackenzie CBS 650.93.</title>
        <authorList>
            <consortium name="The Broad Institute Genomics Platform"/>
            <person name="Cuomo C."/>
            <person name="de Hoog S."/>
            <person name="Gorbushina A."/>
            <person name="Stielow B."/>
            <person name="Teixiera M."/>
            <person name="Abouelleil A."/>
            <person name="Chapman S.B."/>
            <person name="Priest M."/>
            <person name="Young S.K."/>
            <person name="Wortman J."/>
            <person name="Nusbaum C."/>
            <person name="Birren B."/>
        </authorList>
    </citation>
    <scope>NUCLEOTIDE SEQUENCE [LARGE SCALE GENOMIC DNA]</scope>
    <source>
        <strain evidence="1 2">CBS 650.93</strain>
    </source>
</reference>
<sequence length="99" mass="11364">MERTTPKSTERWLQDRAITLKWESFQWLRNIFGKGLQPPDDVYALVTSMVIKLGLDFNFGQLAQAENAPASLAGLRQMRGRDRAFEMRFMEQVLDLSGA</sequence>
<dbReference type="InterPro" id="IPR049232">
    <property type="entry name" value="DUF6829"/>
</dbReference>
<dbReference type="GeneID" id="25292621"/>
<evidence type="ECO:0000313" key="1">
    <source>
        <dbReference type="EMBL" id="KIX06574.1"/>
    </source>
</evidence>
<dbReference type="Pfam" id="PF20717">
    <property type="entry name" value="DUF6829"/>
    <property type="match status" value="1"/>
</dbReference>
<gene>
    <name evidence="1" type="ORF">Z518_04550</name>
</gene>
<dbReference type="HOGENOM" id="CLU_2321644_0_0_1"/>
<organism evidence="1 2">
    <name type="scientific">Rhinocladiella mackenziei CBS 650.93</name>
    <dbReference type="NCBI Taxonomy" id="1442369"/>
    <lineage>
        <taxon>Eukaryota</taxon>
        <taxon>Fungi</taxon>
        <taxon>Dikarya</taxon>
        <taxon>Ascomycota</taxon>
        <taxon>Pezizomycotina</taxon>
        <taxon>Eurotiomycetes</taxon>
        <taxon>Chaetothyriomycetidae</taxon>
        <taxon>Chaetothyriales</taxon>
        <taxon>Herpotrichiellaceae</taxon>
        <taxon>Rhinocladiella</taxon>
    </lineage>
</organism>
<keyword evidence="2" id="KW-1185">Reference proteome</keyword>